<evidence type="ECO:0000256" key="2">
    <source>
        <dbReference type="ARBA" id="ARBA00023125"/>
    </source>
</evidence>
<dbReference type="Pfam" id="PF13377">
    <property type="entry name" value="Peripla_BP_3"/>
    <property type="match status" value="1"/>
</dbReference>
<organism evidence="5 6">
    <name type="scientific">Kitasatospora viridis</name>
    <dbReference type="NCBI Taxonomy" id="281105"/>
    <lineage>
        <taxon>Bacteria</taxon>
        <taxon>Bacillati</taxon>
        <taxon>Actinomycetota</taxon>
        <taxon>Actinomycetes</taxon>
        <taxon>Kitasatosporales</taxon>
        <taxon>Streptomycetaceae</taxon>
        <taxon>Kitasatospora</taxon>
    </lineage>
</organism>
<dbReference type="InterPro" id="IPR018356">
    <property type="entry name" value="Tscrpt_reg_HTH_DeoR_CS"/>
</dbReference>
<dbReference type="GO" id="GO:0003700">
    <property type="term" value="F:DNA-binding transcription factor activity"/>
    <property type="evidence" value="ECO:0007669"/>
    <property type="project" value="InterPro"/>
</dbReference>
<name>A0A561T679_9ACTN</name>
<evidence type="ECO:0000313" key="6">
    <source>
        <dbReference type="Proteomes" id="UP000317940"/>
    </source>
</evidence>
<evidence type="ECO:0000259" key="4">
    <source>
        <dbReference type="PROSITE" id="PS51000"/>
    </source>
</evidence>
<evidence type="ECO:0000256" key="1">
    <source>
        <dbReference type="ARBA" id="ARBA00023015"/>
    </source>
</evidence>
<dbReference type="Gene3D" id="1.10.10.10">
    <property type="entry name" value="Winged helix-like DNA-binding domain superfamily/Winged helix DNA-binding domain"/>
    <property type="match status" value="1"/>
</dbReference>
<keyword evidence="6" id="KW-1185">Reference proteome</keyword>
<dbReference type="AlphaFoldDB" id="A0A561T679"/>
<proteinExistence type="predicted"/>
<dbReference type="RefSeq" id="WP_145909903.1">
    <property type="nucleotide sequence ID" value="NZ_BAAAMZ010000002.1"/>
</dbReference>
<protein>
    <submittedName>
        <fullName evidence="5">GntR family transcriptional regulator</fullName>
    </submittedName>
</protein>
<evidence type="ECO:0000313" key="5">
    <source>
        <dbReference type="EMBL" id="TWF82608.1"/>
    </source>
</evidence>
<comment type="caution">
    <text evidence="5">The sequence shown here is derived from an EMBL/GenBank/DDBJ whole genome shotgun (WGS) entry which is preliminary data.</text>
</comment>
<dbReference type="SUPFAM" id="SSF53822">
    <property type="entry name" value="Periplasmic binding protein-like I"/>
    <property type="match status" value="1"/>
</dbReference>
<dbReference type="PROSITE" id="PS51000">
    <property type="entry name" value="HTH_DEOR_2"/>
    <property type="match status" value="1"/>
</dbReference>
<dbReference type="CDD" id="cd06267">
    <property type="entry name" value="PBP1_LacI_sugar_binding-like"/>
    <property type="match status" value="1"/>
</dbReference>
<gene>
    <name evidence="5" type="ORF">FHX73_1490</name>
</gene>
<dbReference type="OrthoDB" id="3252280at2"/>
<keyword evidence="1" id="KW-0805">Transcription regulation</keyword>
<dbReference type="PANTHER" id="PTHR30146">
    <property type="entry name" value="LACI-RELATED TRANSCRIPTIONAL REPRESSOR"/>
    <property type="match status" value="1"/>
</dbReference>
<sequence>MLADERRQAILRAVEREGSITVKELAAEMGVSAVTLRQDVRELADRGLLNRVHGGARVLAGADTAAAEAPGARTGARPAARPAVGEQPTVGLVVPPGGYYYAQVISGVQDAARARGVRVVLAVAGESLAEHEEQVRRLAAGGADGLLLMLHPGLRPPARTEQWLGGLDLPAVLVERRAGLGAGRVEQVTSDHAYGAALAVRHLAGLGHDRVALVARVESPNTPLISAGWTEASAALGLAPGPEYRITTSGEAAASDARFEEVVRAVQAGEVRAALVHNDIDAIALLGALRAKGLRVPEDLALVSYDDEVAELSEIPLTAVAPPKQAVGAWALDLVLRRLADPGTPLAEILLRPELRVRASCGAE</sequence>
<dbReference type="InterPro" id="IPR036390">
    <property type="entry name" value="WH_DNA-bd_sf"/>
</dbReference>
<dbReference type="PROSITE" id="PS00894">
    <property type="entry name" value="HTH_DEOR_1"/>
    <property type="match status" value="1"/>
</dbReference>
<dbReference type="PANTHER" id="PTHR30146:SF155">
    <property type="entry name" value="ALANINE RACEMASE"/>
    <property type="match status" value="1"/>
</dbReference>
<evidence type="ECO:0000256" key="3">
    <source>
        <dbReference type="ARBA" id="ARBA00023163"/>
    </source>
</evidence>
<dbReference type="InterPro" id="IPR036388">
    <property type="entry name" value="WH-like_DNA-bd_sf"/>
</dbReference>
<dbReference type="InterPro" id="IPR001034">
    <property type="entry name" value="DeoR_HTH"/>
</dbReference>
<dbReference type="Proteomes" id="UP000317940">
    <property type="component" value="Unassembled WGS sequence"/>
</dbReference>
<dbReference type="SUPFAM" id="SSF46785">
    <property type="entry name" value="Winged helix' DNA-binding domain"/>
    <property type="match status" value="1"/>
</dbReference>
<dbReference type="InterPro" id="IPR046335">
    <property type="entry name" value="LacI/GalR-like_sensor"/>
</dbReference>
<dbReference type="Gene3D" id="3.40.50.2300">
    <property type="match status" value="2"/>
</dbReference>
<keyword evidence="3" id="KW-0804">Transcription</keyword>
<feature type="domain" description="HTH deoR-type" evidence="4">
    <location>
        <begin position="3"/>
        <end position="58"/>
    </location>
</feature>
<keyword evidence="2" id="KW-0238">DNA-binding</keyword>
<dbReference type="EMBL" id="VIWT01000004">
    <property type="protein sequence ID" value="TWF82608.1"/>
    <property type="molecule type" value="Genomic_DNA"/>
</dbReference>
<dbReference type="InterPro" id="IPR028082">
    <property type="entry name" value="Peripla_BP_I"/>
</dbReference>
<dbReference type="GO" id="GO:0000976">
    <property type="term" value="F:transcription cis-regulatory region binding"/>
    <property type="evidence" value="ECO:0007669"/>
    <property type="project" value="TreeGrafter"/>
</dbReference>
<dbReference type="PRINTS" id="PR00037">
    <property type="entry name" value="HTHLACR"/>
</dbReference>
<accession>A0A561T679</accession>
<reference evidence="5 6" key="1">
    <citation type="submission" date="2019-06" db="EMBL/GenBank/DDBJ databases">
        <title>Sequencing the genomes of 1000 actinobacteria strains.</title>
        <authorList>
            <person name="Klenk H.-P."/>
        </authorList>
    </citation>
    <scope>NUCLEOTIDE SEQUENCE [LARGE SCALE GENOMIC DNA]</scope>
    <source>
        <strain evidence="5 6">DSM 44826</strain>
    </source>
</reference>
<dbReference type="SMART" id="SM00420">
    <property type="entry name" value="HTH_DEOR"/>
    <property type="match status" value="1"/>
</dbReference>
<dbReference type="Pfam" id="PF08220">
    <property type="entry name" value="HTH_DeoR"/>
    <property type="match status" value="1"/>
</dbReference>